<evidence type="ECO:0000313" key="3">
    <source>
        <dbReference type="Proteomes" id="UP001431783"/>
    </source>
</evidence>
<evidence type="ECO:0000313" key="2">
    <source>
        <dbReference type="EMBL" id="KAK9874392.1"/>
    </source>
</evidence>
<accession>A0AAW1TSC6</accession>
<keyword evidence="1" id="KW-0732">Signal</keyword>
<reference evidence="2 3" key="1">
    <citation type="submission" date="2023-03" db="EMBL/GenBank/DDBJ databases">
        <title>Genome insight into feeding habits of ladybird beetles.</title>
        <authorList>
            <person name="Li H.-S."/>
            <person name="Huang Y.-H."/>
            <person name="Pang H."/>
        </authorList>
    </citation>
    <scope>NUCLEOTIDE SEQUENCE [LARGE SCALE GENOMIC DNA]</scope>
    <source>
        <strain evidence="2">SYSU_2023b</strain>
        <tissue evidence="2">Whole body</tissue>
    </source>
</reference>
<feature type="signal peptide" evidence="1">
    <location>
        <begin position="1"/>
        <end position="23"/>
    </location>
</feature>
<evidence type="ECO:0000256" key="1">
    <source>
        <dbReference type="SAM" id="SignalP"/>
    </source>
</evidence>
<proteinExistence type="predicted"/>
<dbReference type="EMBL" id="JARQZJ010000031">
    <property type="protein sequence ID" value="KAK9874392.1"/>
    <property type="molecule type" value="Genomic_DNA"/>
</dbReference>
<dbReference type="AlphaFoldDB" id="A0AAW1TSC6"/>
<organism evidence="2 3">
    <name type="scientific">Henosepilachna vigintioctopunctata</name>
    <dbReference type="NCBI Taxonomy" id="420089"/>
    <lineage>
        <taxon>Eukaryota</taxon>
        <taxon>Metazoa</taxon>
        <taxon>Ecdysozoa</taxon>
        <taxon>Arthropoda</taxon>
        <taxon>Hexapoda</taxon>
        <taxon>Insecta</taxon>
        <taxon>Pterygota</taxon>
        <taxon>Neoptera</taxon>
        <taxon>Endopterygota</taxon>
        <taxon>Coleoptera</taxon>
        <taxon>Polyphaga</taxon>
        <taxon>Cucujiformia</taxon>
        <taxon>Coccinelloidea</taxon>
        <taxon>Coccinellidae</taxon>
        <taxon>Epilachninae</taxon>
        <taxon>Epilachnini</taxon>
        <taxon>Henosepilachna</taxon>
    </lineage>
</organism>
<evidence type="ECO:0008006" key="4">
    <source>
        <dbReference type="Google" id="ProtNLM"/>
    </source>
</evidence>
<dbReference type="Proteomes" id="UP001431783">
    <property type="component" value="Unassembled WGS sequence"/>
</dbReference>
<protein>
    <recommendedName>
        <fullName evidence="4">DDE Tnp4 domain-containing protein</fullName>
    </recommendedName>
</protein>
<name>A0AAW1TSC6_9CUCU</name>
<gene>
    <name evidence="2" type="ORF">WA026_002739</name>
</gene>
<comment type="caution">
    <text evidence="2">The sequence shown here is derived from an EMBL/GenBank/DDBJ whole genome shotgun (WGS) entry which is preliminary data.</text>
</comment>
<keyword evidence="3" id="KW-1185">Reference proteome</keyword>
<feature type="chain" id="PRO_5043587287" description="DDE Tnp4 domain-containing protein" evidence="1">
    <location>
        <begin position="24"/>
        <end position="116"/>
    </location>
</feature>
<sequence>MWKLKNQQTQARISIVLLALVDANYEFLVAEAGANGRVSDGGMQSNSIFYDRFKNGRLRVPYSGYFHNDYPEQIPFVIVRLSRARRIVENAFGILASRFRKFRTCKRYKFVPRKGS</sequence>